<feature type="transmembrane region" description="Helical" evidence="2">
    <location>
        <begin position="126"/>
        <end position="149"/>
    </location>
</feature>
<organism evidence="3 4">
    <name type="scientific">Bursaphelenchus okinawaensis</name>
    <dbReference type="NCBI Taxonomy" id="465554"/>
    <lineage>
        <taxon>Eukaryota</taxon>
        <taxon>Metazoa</taxon>
        <taxon>Ecdysozoa</taxon>
        <taxon>Nematoda</taxon>
        <taxon>Chromadorea</taxon>
        <taxon>Rhabditida</taxon>
        <taxon>Tylenchina</taxon>
        <taxon>Tylenchomorpha</taxon>
        <taxon>Aphelenchoidea</taxon>
        <taxon>Aphelenchoididae</taxon>
        <taxon>Bursaphelenchus</taxon>
    </lineage>
</organism>
<sequence>MLKRRPGGADANALANAPANSEVKPKEPGVQQAEKSTKVEAPVSTYRTVIKALDLETDKRRSRFGGLLVDKNSRNPEDDPEYICCHNLKVHFVVLIMAVFFAVTAFGGGIERIYTFCVQKKTPNSGYQILVFASMLFLISVANGVLFVGNRLRMKTLYYVYFGLLVSSLLVIMYYLVEHMQHTVHVLLLDPREIGTEKQIWKAYKWALPRLVKAGFTIMMVIFHVMITFYVYRDYCFVLAYPRRFQFKKNNKY</sequence>
<keyword evidence="2" id="KW-1133">Transmembrane helix</keyword>
<evidence type="ECO:0000313" key="4">
    <source>
        <dbReference type="Proteomes" id="UP000614601"/>
    </source>
</evidence>
<keyword evidence="4" id="KW-1185">Reference proteome</keyword>
<feature type="region of interest" description="Disordered" evidence="1">
    <location>
        <begin position="1"/>
        <end position="40"/>
    </location>
</feature>
<evidence type="ECO:0000256" key="2">
    <source>
        <dbReference type="SAM" id="Phobius"/>
    </source>
</evidence>
<dbReference type="AlphaFoldDB" id="A0A811LIL4"/>
<dbReference type="EMBL" id="CAJFCW020000006">
    <property type="protein sequence ID" value="CAG9124049.1"/>
    <property type="molecule type" value="Genomic_DNA"/>
</dbReference>
<dbReference type="Proteomes" id="UP000614601">
    <property type="component" value="Unassembled WGS sequence"/>
</dbReference>
<evidence type="ECO:0000256" key="1">
    <source>
        <dbReference type="SAM" id="MobiDB-lite"/>
    </source>
</evidence>
<feature type="transmembrane region" description="Helical" evidence="2">
    <location>
        <begin position="156"/>
        <end position="177"/>
    </location>
</feature>
<reference evidence="3" key="1">
    <citation type="submission" date="2020-09" db="EMBL/GenBank/DDBJ databases">
        <authorList>
            <person name="Kikuchi T."/>
        </authorList>
    </citation>
    <scope>NUCLEOTIDE SEQUENCE</scope>
    <source>
        <strain evidence="3">SH1</strain>
    </source>
</reference>
<feature type="compositionally biased region" description="Low complexity" evidence="1">
    <location>
        <begin position="9"/>
        <end position="20"/>
    </location>
</feature>
<keyword evidence="2" id="KW-0472">Membrane</keyword>
<keyword evidence="2" id="KW-0812">Transmembrane</keyword>
<accession>A0A811LIL4</accession>
<feature type="transmembrane region" description="Helical" evidence="2">
    <location>
        <begin position="92"/>
        <end position="114"/>
    </location>
</feature>
<dbReference type="EMBL" id="CAJFDH010000006">
    <property type="protein sequence ID" value="CAD5228052.1"/>
    <property type="molecule type" value="Genomic_DNA"/>
</dbReference>
<proteinExistence type="predicted"/>
<comment type="caution">
    <text evidence="3">The sequence shown here is derived from an EMBL/GenBank/DDBJ whole genome shotgun (WGS) entry which is preliminary data.</text>
</comment>
<feature type="transmembrane region" description="Helical" evidence="2">
    <location>
        <begin position="211"/>
        <end position="232"/>
    </location>
</feature>
<gene>
    <name evidence="3" type="ORF">BOKJ2_LOCUS12485</name>
</gene>
<evidence type="ECO:0000313" key="3">
    <source>
        <dbReference type="EMBL" id="CAD5228052.1"/>
    </source>
</evidence>
<dbReference type="Proteomes" id="UP000783686">
    <property type="component" value="Unassembled WGS sequence"/>
</dbReference>
<protein>
    <submittedName>
        <fullName evidence="3">Uncharacterized protein</fullName>
    </submittedName>
</protein>
<name>A0A811LIL4_9BILA</name>